<keyword evidence="5" id="KW-1185">Reference proteome</keyword>
<dbReference type="EMBL" id="CP001967">
    <property type="protein sequence ID" value="ADG80858.1"/>
    <property type="molecule type" value="Genomic_DNA"/>
</dbReference>
<feature type="domain" description="Tryptophan synthase beta chain-like PALP" evidence="3">
    <location>
        <begin position="35"/>
        <end position="321"/>
    </location>
</feature>
<gene>
    <name evidence="4" type="ordered locus">Tpau_4292</name>
</gene>
<dbReference type="InterPro" id="IPR050214">
    <property type="entry name" value="Cys_Synth/Cystath_Beta-Synth"/>
</dbReference>
<reference evidence="4 5" key="2">
    <citation type="journal article" date="2011" name="Stand. Genomic Sci.">
        <title>Complete genome sequence of Tsukamurella paurometabola type strain (no. 33).</title>
        <authorList>
            <person name="Munk A.C."/>
            <person name="Lapidus A."/>
            <person name="Lucas S."/>
            <person name="Nolan M."/>
            <person name="Tice H."/>
            <person name="Cheng J.F."/>
            <person name="Del Rio T.G."/>
            <person name="Goodwin L."/>
            <person name="Pitluck S."/>
            <person name="Liolios K."/>
            <person name="Huntemann M."/>
            <person name="Ivanova N."/>
            <person name="Mavromatis K."/>
            <person name="Mikhailova N."/>
            <person name="Pati A."/>
            <person name="Chen A."/>
            <person name="Palaniappan K."/>
            <person name="Tapia R."/>
            <person name="Han C."/>
            <person name="Land M."/>
            <person name="Hauser L."/>
            <person name="Chang Y.J."/>
            <person name="Jeffries C.D."/>
            <person name="Brettin T."/>
            <person name="Yasawong M."/>
            <person name="Brambilla E.M."/>
            <person name="Rohde M."/>
            <person name="Sikorski J."/>
            <person name="Goker M."/>
            <person name="Detter J.C."/>
            <person name="Woyke T."/>
            <person name="Bristow J."/>
            <person name="Eisen J.A."/>
            <person name="Markowitz V."/>
            <person name="Hugenholtz P."/>
            <person name="Kyrpides N.C."/>
            <person name="Klenk H.P."/>
        </authorList>
    </citation>
    <scope>NUCLEOTIDE SEQUENCE [LARGE SCALE GENOMIC DNA]</scope>
    <source>
        <strain evidence="5">ATCC 8368 / DSM 20162 / CCUG 35730 / CIP 100753 / JCM 10117 / KCTC 9821 / NBRC 16120 / NCIMB 702349 / NCTC 13040</strain>
        <plasmid evidence="4">pTpau01</plasmid>
    </source>
</reference>
<name>D5UZ11_TSUPD</name>
<dbReference type="PROSITE" id="PS00901">
    <property type="entry name" value="CYS_SYNTHASE"/>
    <property type="match status" value="1"/>
</dbReference>
<proteinExistence type="predicted"/>
<dbReference type="RefSeq" id="WP_013128840.1">
    <property type="nucleotide sequence ID" value="NC_014159.1"/>
</dbReference>
<dbReference type="CDD" id="cd01561">
    <property type="entry name" value="CBS_like"/>
    <property type="match status" value="1"/>
</dbReference>
<comment type="cofactor">
    <cofactor evidence="1">
        <name>pyridoxal 5'-phosphate</name>
        <dbReference type="ChEBI" id="CHEBI:597326"/>
    </cofactor>
</comment>
<dbReference type="eggNOG" id="COG0031">
    <property type="taxonomic scope" value="Bacteria"/>
</dbReference>
<evidence type="ECO:0000256" key="2">
    <source>
        <dbReference type="ARBA" id="ARBA00022898"/>
    </source>
</evidence>
<dbReference type="Pfam" id="PF00291">
    <property type="entry name" value="PALP"/>
    <property type="match status" value="1"/>
</dbReference>
<accession>D5UZ11</accession>
<evidence type="ECO:0000256" key="1">
    <source>
        <dbReference type="ARBA" id="ARBA00001933"/>
    </source>
</evidence>
<dbReference type="PANTHER" id="PTHR10314">
    <property type="entry name" value="CYSTATHIONINE BETA-SYNTHASE"/>
    <property type="match status" value="1"/>
</dbReference>
<dbReference type="HOGENOM" id="CLU_021018_1_0_11"/>
<dbReference type="SUPFAM" id="SSF53686">
    <property type="entry name" value="Tryptophan synthase beta subunit-like PLP-dependent enzymes"/>
    <property type="match status" value="1"/>
</dbReference>
<keyword evidence="2" id="KW-0663">Pyridoxal phosphate</keyword>
<dbReference type="AlphaFoldDB" id="D5UZ11"/>
<dbReference type="InterPro" id="IPR001216">
    <property type="entry name" value="P-phosphate_BS"/>
</dbReference>
<dbReference type="KEGG" id="tpr:Tpau_4292"/>
<dbReference type="PROSITE" id="PS51257">
    <property type="entry name" value="PROKAR_LIPOPROTEIN"/>
    <property type="match status" value="1"/>
</dbReference>
<evidence type="ECO:0000313" key="4">
    <source>
        <dbReference type="EMBL" id="ADG80858.1"/>
    </source>
</evidence>
<dbReference type="GO" id="GO:0006535">
    <property type="term" value="P:cysteine biosynthetic process from serine"/>
    <property type="evidence" value="ECO:0007669"/>
    <property type="project" value="InterPro"/>
</dbReference>
<organism evidence="4 5">
    <name type="scientific">Tsukamurella paurometabola (strain ATCC 8368 / DSM 20162 / CCUG 35730 / CIP 100753 / JCM 10117 / KCTC 9821 / NBRC 16120 / NCIMB 702349 / NCTC 13040)</name>
    <name type="common">Corynebacterium paurometabolum</name>
    <dbReference type="NCBI Taxonomy" id="521096"/>
    <lineage>
        <taxon>Bacteria</taxon>
        <taxon>Bacillati</taxon>
        <taxon>Actinomycetota</taxon>
        <taxon>Actinomycetes</taxon>
        <taxon>Mycobacteriales</taxon>
        <taxon>Tsukamurellaceae</taxon>
        <taxon>Tsukamurella</taxon>
    </lineage>
</organism>
<keyword evidence="4" id="KW-0614">Plasmid</keyword>
<protein>
    <submittedName>
        <fullName evidence="4">Pyridoxal-5'-phosphate-dependent protein beta subunit</fullName>
    </submittedName>
</protein>
<geneLocation type="plasmid" evidence="4 5">
    <name>pTpau01</name>
</geneLocation>
<evidence type="ECO:0000313" key="5">
    <source>
        <dbReference type="Proteomes" id="UP000001213"/>
    </source>
</evidence>
<reference evidence="5" key="1">
    <citation type="submission" date="2010-03" db="EMBL/GenBank/DDBJ databases">
        <title>The complete plasmid of Tsukamurella paurometabola DSM 20162.</title>
        <authorList>
            <consortium name="US DOE Joint Genome Institute (JGI-PGF)"/>
            <person name="Lucas S."/>
            <person name="Copeland A."/>
            <person name="Lapidus A."/>
            <person name="Glavina del Rio T."/>
            <person name="Dalin E."/>
            <person name="Tice H."/>
            <person name="Bruce D."/>
            <person name="Goodwin L."/>
            <person name="Pitluck S."/>
            <person name="Kyrpides N."/>
            <person name="Mavromatis K."/>
            <person name="Ivanova N."/>
            <person name="Mikhailova N."/>
            <person name="Munk A.C."/>
            <person name="Brettin T."/>
            <person name="Detter J.C."/>
            <person name="Tapia R."/>
            <person name="Han C."/>
            <person name="Larimer F."/>
            <person name="Land M."/>
            <person name="Hauser L."/>
            <person name="Markowitz V."/>
            <person name="Cheng J.-F."/>
            <person name="Hugenholtz P."/>
            <person name="Woyke T."/>
            <person name="Wu D."/>
            <person name="Jando M."/>
            <person name="Brambilla E."/>
            <person name="Klenk H.-P."/>
            <person name="Eisen J.A."/>
        </authorList>
    </citation>
    <scope>NUCLEOTIDE SEQUENCE [LARGE SCALE GENOMIC DNA]</scope>
    <source>
        <strain evidence="5">ATCC 8368 / DSM 20162 / CCUG 35730 / CIP 100753 / JCM 10117 / KCTC 9821 / NBRC 16120 / NCIMB 702349 / NCTC 13040</strain>
        <plasmid evidence="5">pTpau01</plasmid>
    </source>
</reference>
<dbReference type="GO" id="GO:0016765">
    <property type="term" value="F:transferase activity, transferring alkyl or aryl (other than methyl) groups"/>
    <property type="evidence" value="ECO:0007669"/>
    <property type="project" value="UniProtKB-ARBA"/>
</dbReference>
<dbReference type="InterPro" id="IPR001926">
    <property type="entry name" value="TrpB-like_PALP"/>
</dbReference>
<evidence type="ECO:0000259" key="3">
    <source>
        <dbReference type="Pfam" id="PF00291"/>
    </source>
</evidence>
<dbReference type="InterPro" id="IPR036052">
    <property type="entry name" value="TrpB-like_PALP_sf"/>
</dbReference>
<dbReference type="Proteomes" id="UP000001213">
    <property type="component" value="Plasmid pTpau01"/>
</dbReference>
<dbReference type="Gene3D" id="3.40.50.1100">
    <property type="match status" value="2"/>
</dbReference>
<sequence>MTGRAEPRAPAQQLPPPAILSCIRQVTGHALSALPRATPLVRFAHLLAPSPTYLSAKLESFNPSGSAKDRTARALLRSGFESGDLRRGDHVVESSSGNLGVALAQQCLTLGLSFTCVVDPRTNRSTRALISAYGGHIVDVEQPDPVSGDFLQARITAVEQIVREMAETGVHAWWPNQYANVANIRAHAEGTMREIAESPSGPPDVLVVATSTTGTLQGCMRYAKEHSLDTRFVAVDAVGSVLFDGDRGCRALPGFGAGVAPALAASAAPDQVIKVSALDSVVGCRRLVQREGYLAGASGGAVVAAVEHFDVDRDESICMVLHDGGERYLDTVYSDSWVQTELGCDAAELTARVQAAPGTWGALR</sequence>